<feature type="signal peptide" evidence="9">
    <location>
        <begin position="1"/>
        <end position="25"/>
    </location>
</feature>
<evidence type="ECO:0000259" key="10">
    <source>
        <dbReference type="PROSITE" id="PS52035"/>
    </source>
</evidence>
<dbReference type="PROSITE" id="PS52035">
    <property type="entry name" value="PEPTIDASE_M14"/>
    <property type="match status" value="1"/>
</dbReference>
<dbReference type="Gene3D" id="3.40.630.10">
    <property type="entry name" value="Zn peptidases"/>
    <property type="match status" value="1"/>
</dbReference>
<evidence type="ECO:0000256" key="2">
    <source>
        <dbReference type="ARBA" id="ARBA00005988"/>
    </source>
</evidence>
<keyword evidence="6" id="KW-0482">Metalloprotease</keyword>
<keyword evidence="4" id="KW-0378">Hydrolase</keyword>
<dbReference type="GO" id="GO:0006508">
    <property type="term" value="P:proteolysis"/>
    <property type="evidence" value="ECO:0007669"/>
    <property type="project" value="UniProtKB-KW"/>
</dbReference>
<evidence type="ECO:0000256" key="3">
    <source>
        <dbReference type="ARBA" id="ARBA00022670"/>
    </source>
</evidence>
<feature type="active site" description="Proton donor/acceptor" evidence="7">
    <location>
        <position position="433"/>
    </location>
</feature>
<dbReference type="Gene3D" id="2.60.40.10">
    <property type="entry name" value="Immunoglobulins"/>
    <property type="match status" value="1"/>
</dbReference>
<evidence type="ECO:0000256" key="9">
    <source>
        <dbReference type="SAM" id="SignalP"/>
    </source>
</evidence>
<organism evidence="11 12">
    <name type="scientific">Butyribacter intestini</name>
    <dbReference type="NCBI Taxonomy" id="1703332"/>
    <lineage>
        <taxon>Bacteria</taxon>
        <taxon>Bacillati</taxon>
        <taxon>Bacillota</taxon>
        <taxon>Clostridia</taxon>
        <taxon>Lachnospirales</taxon>
        <taxon>Lachnospiraceae</taxon>
        <taxon>Butyribacter</taxon>
    </lineage>
</organism>
<gene>
    <name evidence="11" type="ORF">APZ18_10825</name>
</gene>
<keyword evidence="9" id="KW-0732">Signal</keyword>
<keyword evidence="5" id="KW-0862">Zinc</keyword>
<evidence type="ECO:0000256" key="1">
    <source>
        <dbReference type="ARBA" id="ARBA00001947"/>
    </source>
</evidence>
<dbReference type="GO" id="GO:0005615">
    <property type="term" value="C:extracellular space"/>
    <property type="evidence" value="ECO:0007669"/>
    <property type="project" value="TreeGrafter"/>
</dbReference>
<dbReference type="GO" id="GO:0008270">
    <property type="term" value="F:zinc ion binding"/>
    <property type="evidence" value="ECO:0007669"/>
    <property type="project" value="InterPro"/>
</dbReference>
<sequence length="465" mass="51044">MNKKQYKLIALSLAMTMAVSSISYAANADRKVSAAAKTDNEVLTVAKKDIIRKNETKVSSGPVIEKPEIPAKSKLSFTRLGSKKVKVSWSRSAGAEKYILYKKTNSNGYKIVATTTKLKFTDKKVVAGKRYKYYVKSARTYDGKTYASNSNAKSFRIANFVNTKHQKYSYSEICGDIKSFKNAYSDYVSVKVVGKSNDKRNIYDVVIGNKKAKKTLLVIGNIHAREYMTAQLCMAQIESYLKNYNGSVKGVKVKSVLNKMAVHYIPMANPDGTTISQFGISKIRDKKLRKALYKMSGASHTATWKANARGVDLNRNSNSHFKANHGGKRGSEGFSGTSAASEPETKAIAGLLKQLKNNKTLKGVVNYHAMGSIVFGSGGSGKVKKETQKMYRLARKITGYASGDSYGSSSGPSVGSMRDYVMEKIKSPCITLEIGVAGCPLPISQFSSIWRKNESLVLREAKLLL</sequence>
<comment type="caution">
    <text evidence="11">The sequence shown here is derived from an EMBL/GenBank/DDBJ whole genome shotgun (WGS) entry which is preliminary data.</text>
</comment>
<evidence type="ECO:0000313" key="12">
    <source>
        <dbReference type="Proteomes" id="UP000050833"/>
    </source>
</evidence>
<dbReference type="Pfam" id="PF00246">
    <property type="entry name" value="Peptidase_M14"/>
    <property type="match status" value="1"/>
</dbReference>
<proteinExistence type="inferred from homology"/>
<dbReference type="InterPro" id="IPR000834">
    <property type="entry name" value="Peptidase_M14"/>
</dbReference>
<dbReference type="InterPro" id="IPR013783">
    <property type="entry name" value="Ig-like_fold"/>
</dbReference>
<evidence type="ECO:0000256" key="8">
    <source>
        <dbReference type="SAM" id="MobiDB-lite"/>
    </source>
</evidence>
<dbReference type="SUPFAM" id="SSF53187">
    <property type="entry name" value="Zn-dependent exopeptidases"/>
    <property type="match status" value="1"/>
</dbReference>
<dbReference type="PANTHER" id="PTHR11705:SF143">
    <property type="entry name" value="SLL0236 PROTEIN"/>
    <property type="match status" value="1"/>
</dbReference>
<dbReference type="RefSeq" id="WP_055944813.1">
    <property type="nucleotide sequence ID" value="NZ_LLKB01000005.1"/>
</dbReference>
<feature type="region of interest" description="Disordered" evidence="8">
    <location>
        <begin position="320"/>
        <end position="339"/>
    </location>
</feature>
<feature type="domain" description="Peptidase M14" evidence="10">
    <location>
        <begin position="166"/>
        <end position="464"/>
    </location>
</feature>
<dbReference type="GO" id="GO:0004181">
    <property type="term" value="F:metallocarboxypeptidase activity"/>
    <property type="evidence" value="ECO:0007669"/>
    <property type="project" value="InterPro"/>
</dbReference>
<evidence type="ECO:0000256" key="5">
    <source>
        <dbReference type="ARBA" id="ARBA00022833"/>
    </source>
</evidence>
<dbReference type="AlphaFoldDB" id="A0AAW3JR70"/>
<accession>A0AAW3JR70</accession>
<protein>
    <recommendedName>
        <fullName evidence="10">Peptidase M14 domain-containing protein</fullName>
    </recommendedName>
</protein>
<reference evidence="11 12" key="1">
    <citation type="submission" date="2015-10" db="EMBL/GenBank/DDBJ databases">
        <title>Butyribacter intestini gen. nov., sp. nov., a butyric acid-producing bacterium of the family Lachnospiraceae isolated from the human faeces.</title>
        <authorList>
            <person name="Zou Y."/>
            <person name="Xue W."/>
            <person name="Luo G."/>
            <person name="Lv M."/>
        </authorList>
    </citation>
    <scope>NUCLEOTIDE SEQUENCE [LARGE SCALE GENOMIC DNA]</scope>
    <source>
        <strain evidence="11 12">TF01-11</strain>
    </source>
</reference>
<dbReference type="InterPro" id="IPR036116">
    <property type="entry name" value="FN3_sf"/>
</dbReference>
<evidence type="ECO:0000256" key="4">
    <source>
        <dbReference type="ARBA" id="ARBA00022801"/>
    </source>
</evidence>
<keyword evidence="3" id="KW-0645">Protease</keyword>
<dbReference type="Proteomes" id="UP000050833">
    <property type="component" value="Unassembled WGS sequence"/>
</dbReference>
<name>A0AAW3JR70_9FIRM</name>
<dbReference type="EMBL" id="LLKB01000005">
    <property type="protein sequence ID" value="KQC85183.1"/>
    <property type="molecule type" value="Genomic_DNA"/>
</dbReference>
<comment type="similarity">
    <text evidence="2 7">Belongs to the peptidase M14 family.</text>
</comment>
<evidence type="ECO:0000313" key="11">
    <source>
        <dbReference type="EMBL" id="KQC85183.1"/>
    </source>
</evidence>
<evidence type="ECO:0000256" key="7">
    <source>
        <dbReference type="PROSITE-ProRule" id="PRU01379"/>
    </source>
</evidence>
<dbReference type="SUPFAM" id="SSF49265">
    <property type="entry name" value="Fibronectin type III"/>
    <property type="match status" value="1"/>
</dbReference>
<evidence type="ECO:0000256" key="6">
    <source>
        <dbReference type="ARBA" id="ARBA00023049"/>
    </source>
</evidence>
<keyword evidence="12" id="KW-1185">Reference proteome</keyword>
<comment type="cofactor">
    <cofactor evidence="1">
        <name>Zn(2+)</name>
        <dbReference type="ChEBI" id="CHEBI:29105"/>
    </cofactor>
</comment>
<feature type="chain" id="PRO_5043587754" description="Peptidase M14 domain-containing protein" evidence="9">
    <location>
        <begin position="26"/>
        <end position="465"/>
    </location>
</feature>
<dbReference type="SMART" id="SM00631">
    <property type="entry name" value="Zn_pept"/>
    <property type="match status" value="1"/>
</dbReference>
<dbReference type="PANTHER" id="PTHR11705">
    <property type="entry name" value="PROTEASE FAMILY M14 CARBOXYPEPTIDASE A,B"/>
    <property type="match status" value="1"/>
</dbReference>